<dbReference type="AlphaFoldDB" id="A0A2S7SXJ8"/>
<keyword evidence="2" id="KW-0812">Transmembrane</keyword>
<dbReference type="InterPro" id="IPR003715">
    <property type="entry name" value="Poly_export_N"/>
</dbReference>
<dbReference type="Pfam" id="PF02563">
    <property type="entry name" value="Poly_export"/>
    <property type="match status" value="1"/>
</dbReference>
<keyword evidence="5" id="KW-1185">Reference proteome</keyword>
<keyword evidence="2" id="KW-1133">Transmembrane helix</keyword>
<dbReference type="OrthoDB" id="662756at2"/>
<dbReference type="InterPro" id="IPR049712">
    <property type="entry name" value="Poly_export"/>
</dbReference>
<gene>
    <name evidence="4" type="ORF">CJD36_007590</name>
</gene>
<comment type="caution">
    <text evidence="4">The sequence shown here is derived from an EMBL/GenBank/DDBJ whole genome shotgun (WGS) entry which is preliminary data.</text>
</comment>
<dbReference type="PANTHER" id="PTHR33619:SF3">
    <property type="entry name" value="POLYSACCHARIDE EXPORT PROTEIN GFCE-RELATED"/>
    <property type="match status" value="1"/>
</dbReference>
<reference evidence="4 5" key="1">
    <citation type="submission" date="2018-01" db="EMBL/GenBank/DDBJ databases">
        <title>A novel member of the phylum Bacteroidetes isolated from glacier ice.</title>
        <authorList>
            <person name="Liu Q."/>
            <person name="Xin Y.-H."/>
        </authorList>
    </citation>
    <scope>NUCLEOTIDE SEQUENCE [LARGE SCALE GENOMIC DNA]</scope>
    <source>
        <strain evidence="4 5">RB1R16</strain>
    </source>
</reference>
<proteinExistence type="predicted"/>
<evidence type="ECO:0000313" key="5">
    <source>
        <dbReference type="Proteomes" id="UP000239872"/>
    </source>
</evidence>
<protein>
    <recommendedName>
        <fullName evidence="3">Polysaccharide export protein N-terminal domain-containing protein</fullName>
    </recommendedName>
</protein>
<keyword evidence="2" id="KW-0472">Membrane</keyword>
<dbReference type="GO" id="GO:0015159">
    <property type="term" value="F:polysaccharide transmembrane transporter activity"/>
    <property type="evidence" value="ECO:0007669"/>
    <property type="project" value="InterPro"/>
</dbReference>
<dbReference type="PANTHER" id="PTHR33619">
    <property type="entry name" value="POLYSACCHARIDE EXPORT PROTEIN GFCE-RELATED"/>
    <property type="match status" value="1"/>
</dbReference>
<dbReference type="EMBL" id="PPSL01000002">
    <property type="protein sequence ID" value="PQJ11650.1"/>
    <property type="molecule type" value="Genomic_DNA"/>
</dbReference>
<organism evidence="4 5">
    <name type="scientific">Flavipsychrobacter stenotrophus</name>
    <dbReference type="NCBI Taxonomy" id="2077091"/>
    <lineage>
        <taxon>Bacteria</taxon>
        <taxon>Pseudomonadati</taxon>
        <taxon>Bacteroidota</taxon>
        <taxon>Chitinophagia</taxon>
        <taxon>Chitinophagales</taxon>
        <taxon>Chitinophagaceae</taxon>
        <taxon>Flavipsychrobacter</taxon>
    </lineage>
</organism>
<feature type="domain" description="Polysaccharide export protein N-terminal" evidence="3">
    <location>
        <begin position="59"/>
        <end position="142"/>
    </location>
</feature>
<name>A0A2S7SXJ8_9BACT</name>
<dbReference type="Proteomes" id="UP000239872">
    <property type="component" value="Unassembled WGS sequence"/>
</dbReference>
<evidence type="ECO:0000313" key="4">
    <source>
        <dbReference type="EMBL" id="PQJ11650.1"/>
    </source>
</evidence>
<dbReference type="Gene3D" id="3.30.1950.10">
    <property type="entry name" value="wza like domain"/>
    <property type="match status" value="1"/>
</dbReference>
<evidence type="ECO:0000256" key="2">
    <source>
        <dbReference type="SAM" id="Phobius"/>
    </source>
</evidence>
<feature type="transmembrane region" description="Helical" evidence="2">
    <location>
        <begin position="239"/>
        <end position="259"/>
    </location>
</feature>
<sequence>MLRLYLQRLGGLLLLSLFLIGFNSCVTSKKSLYFQNVPDSIASNNPFIIDSVTKFVSPVILPNDLLAITVQTIQQSESSTPIQPTKGVFDPLSGFLVDKNGNIEISLIGFVKVGGLTTSEARELIKDKAKEYYKEPVVNLKIANFDIFFLGEIVQHGPFSFPSEKVNILEALASAGDVPLTAKRNNLLLIRTVGDRKELVRFNTLNTDMFRSPYFYLRQRDIIYVEPTKYRIQSSDNRLTRTIGIIGGIISLSTLILSLRSLK</sequence>
<evidence type="ECO:0000256" key="1">
    <source>
        <dbReference type="ARBA" id="ARBA00022729"/>
    </source>
</evidence>
<keyword evidence="1" id="KW-0732">Signal</keyword>
<accession>A0A2S7SXJ8</accession>
<dbReference type="RefSeq" id="WP_105038530.1">
    <property type="nucleotide sequence ID" value="NZ_PPSL01000002.1"/>
</dbReference>
<evidence type="ECO:0000259" key="3">
    <source>
        <dbReference type="Pfam" id="PF02563"/>
    </source>
</evidence>